<evidence type="ECO:0000256" key="2">
    <source>
        <dbReference type="ARBA" id="ARBA00012438"/>
    </source>
</evidence>
<dbReference type="SMART" id="SM00387">
    <property type="entry name" value="HATPase_c"/>
    <property type="match status" value="1"/>
</dbReference>
<evidence type="ECO:0000256" key="4">
    <source>
        <dbReference type="ARBA" id="ARBA00022679"/>
    </source>
</evidence>
<evidence type="ECO:0000259" key="8">
    <source>
        <dbReference type="PROSITE" id="PS50112"/>
    </source>
</evidence>
<dbReference type="SMART" id="SM00388">
    <property type="entry name" value="HisKA"/>
    <property type="match status" value="1"/>
</dbReference>
<protein>
    <recommendedName>
        <fullName evidence="2">histidine kinase</fullName>
        <ecNumber evidence="2">2.7.13.3</ecNumber>
    </recommendedName>
</protein>
<dbReference type="PANTHER" id="PTHR43711">
    <property type="entry name" value="TWO-COMPONENT HISTIDINE KINASE"/>
    <property type="match status" value="1"/>
</dbReference>
<dbReference type="InterPro" id="IPR003594">
    <property type="entry name" value="HATPase_dom"/>
</dbReference>
<proteinExistence type="predicted"/>
<dbReference type="Gene3D" id="3.30.450.40">
    <property type="match status" value="1"/>
</dbReference>
<evidence type="ECO:0000256" key="6">
    <source>
        <dbReference type="ARBA" id="ARBA00023012"/>
    </source>
</evidence>
<keyword evidence="3" id="KW-0597">Phosphoprotein</keyword>
<sequence length="633" mass="69290">MDREQSDDRDMVVLAAESEAAVGGELESDVRHADPRSIEEGSLPDADVLIVLDRTGLDRIKGSHAATPIVAFVDDPTDPIATDPIVDAVATSAPELAERTRWLVARSNREQLVSDPDTEPSRMERLQAGAARLATARSPEDAYRIAVAIADEILSTRHSIAGVVTDGWIEPVAVSTDEDPADRNRVRVGEGLAGAVIERNEAIVAGSVDHEAYGSALTVPVGEEGILQVVAAMPDAFDAQDLELAELLASHLEETLSRLRVDERLRAERDRLRALFENIPDAAVEYGYEDGVPFVVRVNSAFEETFGYPAEEIVGEPIDDYILPSNTEGVREEAYELNARLQRGENLRREVTRRTAYGIGHFLLQIVPIHLGTENASGYAIYTDVTERREREQMLQRQNDRLDRFTSIVTHDLRNPLSIAKGHLDLARTTGEEERLERVEDALDRMDELITELLSLSRDGHVVGTIDDVRLSEVTREAWAHVDTGDAELVIDADATFQADPTRIRELFENLFGNSIEHGMGGQGSGHDDGTDPLTVSVGPIDAPTEEEADRETRAESTRPIGVYVQDDGVGFDEDPDGIFESGYTTDDDGTGLGLAISEHIAEAHGWEIVAIPAEPEGARFELRFDGADSTKP</sequence>
<accession>A0A238UMA7</accession>
<evidence type="ECO:0000313" key="9">
    <source>
        <dbReference type="EMBL" id="SNR23155.1"/>
    </source>
</evidence>
<dbReference type="GO" id="GO:0000155">
    <property type="term" value="F:phosphorelay sensor kinase activity"/>
    <property type="evidence" value="ECO:0007669"/>
    <property type="project" value="InterPro"/>
</dbReference>
<evidence type="ECO:0000256" key="1">
    <source>
        <dbReference type="ARBA" id="ARBA00000085"/>
    </source>
</evidence>
<dbReference type="InterPro" id="IPR003661">
    <property type="entry name" value="HisK_dim/P_dom"/>
</dbReference>
<dbReference type="Proteomes" id="UP000198397">
    <property type="component" value="Unassembled WGS sequence"/>
</dbReference>
<dbReference type="InterPro" id="IPR000014">
    <property type="entry name" value="PAS"/>
</dbReference>
<dbReference type="Pfam" id="PF00512">
    <property type="entry name" value="HisKA"/>
    <property type="match status" value="1"/>
</dbReference>
<dbReference type="InterPro" id="IPR050736">
    <property type="entry name" value="Sensor_HK_Regulatory"/>
</dbReference>
<organism evidence="9 10">
    <name type="scientific">Halorubrum vacuolatum</name>
    <name type="common">Natronobacterium vacuolatum</name>
    <dbReference type="NCBI Taxonomy" id="63740"/>
    <lineage>
        <taxon>Archaea</taxon>
        <taxon>Methanobacteriati</taxon>
        <taxon>Methanobacteriota</taxon>
        <taxon>Stenosarchaea group</taxon>
        <taxon>Halobacteria</taxon>
        <taxon>Halobacteriales</taxon>
        <taxon>Haloferacaceae</taxon>
        <taxon>Halorubrum</taxon>
    </lineage>
</organism>
<dbReference type="SUPFAM" id="SSF55785">
    <property type="entry name" value="PYP-like sensor domain (PAS domain)"/>
    <property type="match status" value="1"/>
</dbReference>
<dbReference type="SUPFAM" id="SSF55781">
    <property type="entry name" value="GAF domain-like"/>
    <property type="match status" value="1"/>
</dbReference>
<dbReference type="InterPro" id="IPR013656">
    <property type="entry name" value="PAS_4"/>
</dbReference>
<reference evidence="9 10" key="1">
    <citation type="submission" date="2017-06" db="EMBL/GenBank/DDBJ databases">
        <authorList>
            <person name="Kim H.J."/>
            <person name="Triplett B.A."/>
        </authorList>
    </citation>
    <scope>NUCLEOTIDE SEQUENCE [LARGE SCALE GENOMIC DNA]</scope>
    <source>
        <strain evidence="9 10">DSM 8800</strain>
    </source>
</reference>
<dbReference type="PRINTS" id="PR00344">
    <property type="entry name" value="BCTRLSENSOR"/>
</dbReference>
<dbReference type="InterPro" id="IPR036097">
    <property type="entry name" value="HisK_dim/P_sf"/>
</dbReference>
<dbReference type="InterPro" id="IPR004358">
    <property type="entry name" value="Sig_transdc_His_kin-like_C"/>
</dbReference>
<dbReference type="InterPro" id="IPR003018">
    <property type="entry name" value="GAF"/>
</dbReference>
<dbReference type="PROSITE" id="PS50112">
    <property type="entry name" value="PAS"/>
    <property type="match status" value="1"/>
</dbReference>
<dbReference type="Gene3D" id="3.30.450.20">
    <property type="entry name" value="PAS domain"/>
    <property type="match status" value="1"/>
</dbReference>
<keyword evidence="4" id="KW-0808">Transferase</keyword>
<dbReference type="SUPFAM" id="SSF55874">
    <property type="entry name" value="ATPase domain of HSP90 chaperone/DNA topoisomerase II/histidine kinase"/>
    <property type="match status" value="1"/>
</dbReference>
<dbReference type="InterPro" id="IPR029016">
    <property type="entry name" value="GAF-like_dom_sf"/>
</dbReference>
<dbReference type="Pfam" id="PF02518">
    <property type="entry name" value="HATPase_c"/>
    <property type="match status" value="1"/>
</dbReference>
<evidence type="ECO:0000259" key="7">
    <source>
        <dbReference type="PROSITE" id="PS50109"/>
    </source>
</evidence>
<keyword evidence="5" id="KW-0418">Kinase</keyword>
<comment type="catalytic activity">
    <reaction evidence="1">
        <text>ATP + protein L-histidine = ADP + protein N-phospho-L-histidine.</text>
        <dbReference type="EC" id="2.7.13.3"/>
    </reaction>
</comment>
<dbReference type="EC" id="2.7.13.3" evidence="2"/>
<dbReference type="Pfam" id="PF13185">
    <property type="entry name" value="GAF_2"/>
    <property type="match status" value="1"/>
</dbReference>
<dbReference type="Gene3D" id="1.10.287.130">
    <property type="match status" value="1"/>
</dbReference>
<dbReference type="InterPro" id="IPR005467">
    <property type="entry name" value="His_kinase_dom"/>
</dbReference>
<dbReference type="NCBIfam" id="TIGR00229">
    <property type="entry name" value="sensory_box"/>
    <property type="match status" value="1"/>
</dbReference>
<keyword evidence="10" id="KW-1185">Reference proteome</keyword>
<dbReference type="PROSITE" id="PS50109">
    <property type="entry name" value="HIS_KIN"/>
    <property type="match status" value="1"/>
</dbReference>
<dbReference type="Pfam" id="PF08448">
    <property type="entry name" value="PAS_4"/>
    <property type="match status" value="1"/>
</dbReference>
<dbReference type="SUPFAM" id="SSF47384">
    <property type="entry name" value="Homodimeric domain of signal transducing histidine kinase"/>
    <property type="match status" value="1"/>
</dbReference>
<dbReference type="CDD" id="cd00082">
    <property type="entry name" value="HisKA"/>
    <property type="match status" value="1"/>
</dbReference>
<dbReference type="RefSeq" id="WP_245809877.1">
    <property type="nucleotide sequence ID" value="NZ_FZNQ01000001.1"/>
</dbReference>
<dbReference type="CDD" id="cd00130">
    <property type="entry name" value="PAS"/>
    <property type="match status" value="1"/>
</dbReference>
<gene>
    <name evidence="9" type="ORF">SAMN06264855_10169</name>
</gene>
<dbReference type="InterPro" id="IPR036890">
    <property type="entry name" value="HATPase_C_sf"/>
</dbReference>
<evidence type="ECO:0000256" key="3">
    <source>
        <dbReference type="ARBA" id="ARBA00022553"/>
    </source>
</evidence>
<dbReference type="AlphaFoldDB" id="A0A238UMA7"/>
<feature type="domain" description="Histidine kinase" evidence="7">
    <location>
        <begin position="408"/>
        <end position="629"/>
    </location>
</feature>
<keyword evidence="6" id="KW-0902">Two-component regulatory system</keyword>
<dbReference type="InterPro" id="IPR035965">
    <property type="entry name" value="PAS-like_dom_sf"/>
</dbReference>
<name>A0A238UMA7_HALVU</name>
<evidence type="ECO:0000313" key="10">
    <source>
        <dbReference type="Proteomes" id="UP000198397"/>
    </source>
</evidence>
<evidence type="ECO:0000256" key="5">
    <source>
        <dbReference type="ARBA" id="ARBA00022777"/>
    </source>
</evidence>
<feature type="domain" description="PAS" evidence="8">
    <location>
        <begin position="268"/>
        <end position="344"/>
    </location>
</feature>
<dbReference type="Gene3D" id="3.30.565.10">
    <property type="entry name" value="Histidine kinase-like ATPase, C-terminal domain"/>
    <property type="match status" value="1"/>
</dbReference>
<dbReference type="SMART" id="SM00091">
    <property type="entry name" value="PAS"/>
    <property type="match status" value="1"/>
</dbReference>
<dbReference type="EMBL" id="FZNQ01000001">
    <property type="protein sequence ID" value="SNR23155.1"/>
    <property type="molecule type" value="Genomic_DNA"/>
</dbReference>
<dbReference type="PANTHER" id="PTHR43711:SF1">
    <property type="entry name" value="HISTIDINE KINASE 1"/>
    <property type="match status" value="1"/>
</dbReference>